<dbReference type="Pfam" id="PF21983">
    <property type="entry name" value="NikA-like"/>
    <property type="match status" value="1"/>
</dbReference>
<reference evidence="1 2" key="1">
    <citation type="submission" date="2020-08" db="EMBL/GenBank/DDBJ databases">
        <title>A Genomic Blueprint of the Chicken Gut Microbiome.</title>
        <authorList>
            <person name="Gilroy R."/>
            <person name="Ravi A."/>
            <person name="Getino M."/>
            <person name="Pursley I."/>
            <person name="Horton D.L."/>
            <person name="Alikhan N.-F."/>
            <person name="Baker D."/>
            <person name="Gharbi K."/>
            <person name="Hall N."/>
            <person name="Watson M."/>
            <person name="Adriaenssens E.M."/>
            <person name="Foster-Nyarko E."/>
            <person name="Jarju S."/>
            <person name="Secka A."/>
            <person name="Antonio M."/>
            <person name="Oren A."/>
            <person name="Chaudhuri R."/>
            <person name="La Ragione R.M."/>
            <person name="Hildebrand F."/>
            <person name="Pallen M.J."/>
        </authorList>
    </citation>
    <scope>NUCLEOTIDE SEQUENCE [LARGE SCALE GENOMIC DNA]</scope>
    <source>
        <strain evidence="1 2">Sa3CUN1</strain>
    </source>
</reference>
<name>A0ABR8Q7I6_9CLOT</name>
<gene>
    <name evidence="1" type="ORF">H9660_14645</name>
</gene>
<sequence>MVKDDILKVRLTKEEKQQIRYFAKRKGLNMSEYIKLCIMKVENNNMDIDKEWGLDEKKVLFRN</sequence>
<dbReference type="RefSeq" id="WP_191751127.1">
    <property type="nucleotide sequence ID" value="NZ_JACSQZ010000077.1"/>
</dbReference>
<dbReference type="EMBL" id="JACSQZ010000077">
    <property type="protein sequence ID" value="MBD7916383.1"/>
    <property type="molecule type" value="Genomic_DNA"/>
</dbReference>
<organism evidence="1 2">
    <name type="scientific">Clostridium gallinarum</name>
    <dbReference type="NCBI Taxonomy" id="2762246"/>
    <lineage>
        <taxon>Bacteria</taxon>
        <taxon>Bacillati</taxon>
        <taxon>Bacillota</taxon>
        <taxon>Clostridia</taxon>
        <taxon>Eubacteriales</taxon>
        <taxon>Clostridiaceae</taxon>
        <taxon>Clostridium</taxon>
    </lineage>
</organism>
<keyword evidence="2" id="KW-1185">Reference proteome</keyword>
<evidence type="ECO:0000313" key="1">
    <source>
        <dbReference type="EMBL" id="MBD7916383.1"/>
    </source>
</evidence>
<dbReference type="InterPro" id="IPR053842">
    <property type="entry name" value="NikA-like"/>
</dbReference>
<proteinExistence type="predicted"/>
<accession>A0ABR8Q7I6</accession>
<evidence type="ECO:0008006" key="3">
    <source>
        <dbReference type="Google" id="ProtNLM"/>
    </source>
</evidence>
<evidence type="ECO:0000313" key="2">
    <source>
        <dbReference type="Proteomes" id="UP000640335"/>
    </source>
</evidence>
<comment type="caution">
    <text evidence="1">The sequence shown here is derived from an EMBL/GenBank/DDBJ whole genome shotgun (WGS) entry which is preliminary data.</text>
</comment>
<dbReference type="Proteomes" id="UP000640335">
    <property type="component" value="Unassembled WGS sequence"/>
</dbReference>
<protein>
    <recommendedName>
        <fullName evidence="3">Ribbon-helix-helix protein CopG domain-containing protein</fullName>
    </recommendedName>
</protein>